<feature type="binding site" evidence="1">
    <location>
        <position position="179"/>
    </location>
    <ligand>
        <name>Zn(2+)</name>
        <dbReference type="ChEBI" id="CHEBI:29105"/>
    </ligand>
</feature>
<dbReference type="GO" id="GO:0008725">
    <property type="term" value="F:DNA-3-methyladenine glycosylase activity"/>
    <property type="evidence" value="ECO:0007669"/>
    <property type="project" value="InterPro"/>
</dbReference>
<dbReference type="InterPro" id="IPR011257">
    <property type="entry name" value="DNA_glycosylase"/>
</dbReference>
<sequence>MTTKIRCFGAGDQLYEAYHDEEWGQPITDSADEHELFERLCLEGFQSGLSWLTILRKRDAFRAAFHNFHPDAVAAFDDEDRERLMSDPGIVRNRLKINAAIVNAQALVAMHADGERLIDLVIEHAPPSREHPPLSFADVPAKTAESEALAKALKKKGFTFVGPTTMYALMQAIGLVDDHIQGCWMAKASPAA</sequence>
<gene>
    <name evidence="2" type="ORF">K8V15_01790</name>
</gene>
<dbReference type="GO" id="GO:0006284">
    <property type="term" value="P:base-excision repair"/>
    <property type="evidence" value="ECO:0007669"/>
    <property type="project" value="InterPro"/>
</dbReference>
<protein>
    <submittedName>
        <fullName evidence="2">DNA-3-methyladenine glycosylase I</fullName>
    </submittedName>
</protein>
<dbReference type="PANTHER" id="PTHR30037">
    <property type="entry name" value="DNA-3-METHYLADENINE GLYCOSYLASE 1"/>
    <property type="match status" value="1"/>
</dbReference>
<keyword evidence="1" id="KW-0862">Zinc</keyword>
<feature type="binding site" evidence="1">
    <location>
        <position position="183"/>
    </location>
    <ligand>
        <name>Zn(2+)</name>
        <dbReference type="ChEBI" id="CHEBI:29105"/>
    </ligand>
</feature>
<dbReference type="GO" id="GO:0046872">
    <property type="term" value="F:metal ion binding"/>
    <property type="evidence" value="ECO:0007669"/>
    <property type="project" value="UniProtKB-KW"/>
</dbReference>
<dbReference type="SUPFAM" id="SSF48150">
    <property type="entry name" value="DNA-glycosylase"/>
    <property type="match status" value="1"/>
</dbReference>
<dbReference type="Pfam" id="PF03352">
    <property type="entry name" value="Adenine_glyco"/>
    <property type="match status" value="1"/>
</dbReference>
<dbReference type="InterPro" id="IPR052891">
    <property type="entry name" value="DNA-3mA_glycosylase"/>
</dbReference>
<dbReference type="Proteomes" id="UP000712713">
    <property type="component" value="Unassembled WGS sequence"/>
</dbReference>
<feature type="binding site" evidence="1">
    <location>
        <position position="19"/>
    </location>
    <ligand>
        <name>Zn(2+)</name>
        <dbReference type="ChEBI" id="CHEBI:29105"/>
    </ligand>
</feature>
<dbReference type="EMBL" id="DYZF01000044">
    <property type="protein sequence ID" value="HJE50708.1"/>
    <property type="molecule type" value="Genomic_DNA"/>
</dbReference>
<feature type="binding site" evidence="1">
    <location>
        <position position="7"/>
    </location>
    <ligand>
        <name>Zn(2+)</name>
        <dbReference type="ChEBI" id="CHEBI:29105"/>
    </ligand>
</feature>
<evidence type="ECO:0000313" key="3">
    <source>
        <dbReference type="Proteomes" id="UP000712713"/>
    </source>
</evidence>
<evidence type="ECO:0000256" key="1">
    <source>
        <dbReference type="PIRSR" id="PIRSR605019-1"/>
    </source>
</evidence>
<accession>A0A921JQS5</accession>
<dbReference type="PANTHER" id="PTHR30037:SF4">
    <property type="entry name" value="DNA-3-METHYLADENINE GLYCOSYLASE I"/>
    <property type="match status" value="1"/>
</dbReference>
<reference evidence="2" key="2">
    <citation type="submission" date="2021-09" db="EMBL/GenBank/DDBJ databases">
        <authorList>
            <person name="Gilroy R."/>
        </authorList>
    </citation>
    <scope>NUCLEOTIDE SEQUENCE</scope>
    <source>
        <strain evidence="2">ChiGjej3B3-7470</strain>
    </source>
</reference>
<evidence type="ECO:0000313" key="2">
    <source>
        <dbReference type="EMBL" id="HJE50708.1"/>
    </source>
</evidence>
<dbReference type="InterPro" id="IPR005019">
    <property type="entry name" value="Adenine_glyco"/>
</dbReference>
<proteinExistence type="predicted"/>
<name>A0A921JQS5_9ACTN</name>
<keyword evidence="1" id="KW-0479">Metal-binding</keyword>
<dbReference type="AlphaFoldDB" id="A0A921JQS5"/>
<comment type="caution">
    <text evidence="2">The sequence shown here is derived from an EMBL/GenBank/DDBJ whole genome shotgun (WGS) entry which is preliminary data.</text>
</comment>
<reference evidence="2" key="1">
    <citation type="journal article" date="2021" name="PeerJ">
        <title>Extensive microbial diversity within the chicken gut microbiome revealed by metagenomics and culture.</title>
        <authorList>
            <person name="Gilroy R."/>
            <person name="Ravi A."/>
            <person name="Getino M."/>
            <person name="Pursley I."/>
            <person name="Horton D.L."/>
            <person name="Alikhan N.F."/>
            <person name="Baker D."/>
            <person name="Gharbi K."/>
            <person name="Hall N."/>
            <person name="Watson M."/>
            <person name="Adriaenssens E.M."/>
            <person name="Foster-Nyarko E."/>
            <person name="Jarju S."/>
            <person name="Secka A."/>
            <person name="Antonio M."/>
            <person name="Oren A."/>
            <person name="Chaudhuri R.R."/>
            <person name="La Ragione R."/>
            <person name="Hildebrand F."/>
            <person name="Pallen M.J."/>
        </authorList>
    </citation>
    <scope>NUCLEOTIDE SEQUENCE</scope>
    <source>
        <strain evidence="2">ChiGjej3B3-7470</strain>
    </source>
</reference>
<organism evidence="2 3">
    <name type="scientific">Tessaracoccus flavescens</name>
    <dbReference type="NCBI Taxonomy" id="399497"/>
    <lineage>
        <taxon>Bacteria</taxon>
        <taxon>Bacillati</taxon>
        <taxon>Actinomycetota</taxon>
        <taxon>Actinomycetes</taxon>
        <taxon>Propionibacteriales</taxon>
        <taxon>Propionibacteriaceae</taxon>
        <taxon>Tessaracoccus</taxon>
    </lineage>
</organism>
<dbReference type="Gene3D" id="1.10.340.30">
    <property type="entry name" value="Hypothetical protein, domain 2"/>
    <property type="match status" value="1"/>
</dbReference>